<dbReference type="Pfam" id="PF13489">
    <property type="entry name" value="Methyltransf_23"/>
    <property type="match status" value="1"/>
</dbReference>
<proteinExistence type="predicted"/>
<dbReference type="Proteomes" id="UP000198851">
    <property type="component" value="Unassembled WGS sequence"/>
</dbReference>
<gene>
    <name evidence="1" type="ORF">SAMN04488036_103316</name>
</gene>
<dbReference type="EMBL" id="FOSZ01000003">
    <property type="protein sequence ID" value="SFK95012.1"/>
    <property type="molecule type" value="Genomic_DNA"/>
</dbReference>
<sequence length="201" mass="21809">MSDRETMEVYAKAAGEYAEKFARIDDIDVDQFSDLKALFALLPDGGLVLDYGCGPGQWAAKIRDAGYAVEAVDASPEMADLAKAAFDLDVTVGTFETLDAVAKYDGIWANFSLLHAPKSEFPAHLRRIKTALKPQGALHLGLKLGSGEARDHLGRFYSYYQPDELMELLENAGFTVTRQRTGSGKGLAGTEDTFVILTAHG</sequence>
<dbReference type="GO" id="GO:0032259">
    <property type="term" value="P:methylation"/>
    <property type="evidence" value="ECO:0007669"/>
    <property type="project" value="UniProtKB-KW"/>
</dbReference>
<dbReference type="CDD" id="cd02440">
    <property type="entry name" value="AdoMet_MTases"/>
    <property type="match status" value="1"/>
</dbReference>
<reference evidence="2" key="1">
    <citation type="submission" date="2016-10" db="EMBL/GenBank/DDBJ databases">
        <authorList>
            <person name="Varghese N."/>
            <person name="Submissions S."/>
        </authorList>
    </citation>
    <scope>NUCLEOTIDE SEQUENCE [LARGE SCALE GENOMIC DNA]</scope>
    <source>
        <strain evidence="2">DSM 28453</strain>
    </source>
</reference>
<keyword evidence="1" id="KW-0489">Methyltransferase</keyword>
<evidence type="ECO:0000313" key="1">
    <source>
        <dbReference type="EMBL" id="SFK95012.1"/>
    </source>
</evidence>
<dbReference type="PANTHER" id="PTHR43861">
    <property type="entry name" value="TRANS-ACONITATE 2-METHYLTRANSFERASE-RELATED"/>
    <property type="match status" value="1"/>
</dbReference>
<dbReference type="Gene3D" id="3.40.50.150">
    <property type="entry name" value="Vaccinia Virus protein VP39"/>
    <property type="match status" value="1"/>
</dbReference>
<dbReference type="RefSeq" id="WP_093323300.1">
    <property type="nucleotide sequence ID" value="NZ_FOSZ01000003.1"/>
</dbReference>
<accession>A0A1I4DN61</accession>
<keyword evidence="2" id="KW-1185">Reference proteome</keyword>
<keyword evidence="1" id="KW-0808">Transferase</keyword>
<dbReference type="OrthoDB" id="9804312at2"/>
<dbReference type="AlphaFoldDB" id="A0A1I4DN61"/>
<dbReference type="InterPro" id="IPR029063">
    <property type="entry name" value="SAM-dependent_MTases_sf"/>
</dbReference>
<name>A0A1I4DN61_9RHOB</name>
<dbReference type="SUPFAM" id="SSF53335">
    <property type="entry name" value="S-adenosyl-L-methionine-dependent methyltransferases"/>
    <property type="match status" value="1"/>
</dbReference>
<protein>
    <submittedName>
        <fullName evidence="1">Methyltransferase domain-containing protein</fullName>
    </submittedName>
</protein>
<organism evidence="1 2">
    <name type="scientific">Shimia haliotis</name>
    <dbReference type="NCBI Taxonomy" id="1280847"/>
    <lineage>
        <taxon>Bacteria</taxon>
        <taxon>Pseudomonadati</taxon>
        <taxon>Pseudomonadota</taxon>
        <taxon>Alphaproteobacteria</taxon>
        <taxon>Rhodobacterales</taxon>
        <taxon>Roseobacteraceae</taxon>
    </lineage>
</organism>
<dbReference type="GO" id="GO:0008168">
    <property type="term" value="F:methyltransferase activity"/>
    <property type="evidence" value="ECO:0007669"/>
    <property type="project" value="UniProtKB-KW"/>
</dbReference>
<dbReference type="STRING" id="1280847.SAMN04488036_103316"/>
<evidence type="ECO:0000313" key="2">
    <source>
        <dbReference type="Proteomes" id="UP000198851"/>
    </source>
</evidence>